<gene>
    <name evidence="2" type="primary">Acey_s0104.g3599</name>
    <name evidence="2" type="ORF">Y032_0104g3599</name>
</gene>
<sequence length="89" mass="10199">MMSCRNEQMEAVETWSQQQRSAGRVEDDGSVRIHGKNTDGQGRSNGRSYQTRRESPETEKKRANVVHTEKTNPAVKMDHQNNKQTLTCH</sequence>
<name>A0A016TGG7_9BILA</name>
<dbReference type="AlphaFoldDB" id="A0A016TGG7"/>
<dbReference type="EMBL" id="JARK01001440">
    <property type="protein sequence ID" value="EYC01782.1"/>
    <property type="molecule type" value="Genomic_DNA"/>
</dbReference>
<feature type="region of interest" description="Disordered" evidence="1">
    <location>
        <begin position="1"/>
        <end position="64"/>
    </location>
</feature>
<accession>A0A016TGG7</accession>
<protein>
    <submittedName>
        <fullName evidence="2">Uncharacterized protein</fullName>
    </submittedName>
</protein>
<evidence type="ECO:0000313" key="3">
    <source>
        <dbReference type="Proteomes" id="UP000024635"/>
    </source>
</evidence>
<keyword evidence="3" id="KW-1185">Reference proteome</keyword>
<proteinExistence type="predicted"/>
<comment type="caution">
    <text evidence="2">The sequence shown here is derived from an EMBL/GenBank/DDBJ whole genome shotgun (WGS) entry which is preliminary data.</text>
</comment>
<evidence type="ECO:0000313" key="2">
    <source>
        <dbReference type="EMBL" id="EYC01782.1"/>
    </source>
</evidence>
<evidence type="ECO:0000256" key="1">
    <source>
        <dbReference type="SAM" id="MobiDB-lite"/>
    </source>
</evidence>
<organism evidence="2 3">
    <name type="scientific">Ancylostoma ceylanicum</name>
    <dbReference type="NCBI Taxonomy" id="53326"/>
    <lineage>
        <taxon>Eukaryota</taxon>
        <taxon>Metazoa</taxon>
        <taxon>Ecdysozoa</taxon>
        <taxon>Nematoda</taxon>
        <taxon>Chromadorea</taxon>
        <taxon>Rhabditida</taxon>
        <taxon>Rhabditina</taxon>
        <taxon>Rhabditomorpha</taxon>
        <taxon>Strongyloidea</taxon>
        <taxon>Ancylostomatidae</taxon>
        <taxon>Ancylostomatinae</taxon>
        <taxon>Ancylostoma</taxon>
    </lineage>
</organism>
<feature type="region of interest" description="Disordered" evidence="1">
    <location>
        <begin position="70"/>
        <end position="89"/>
    </location>
</feature>
<feature type="compositionally biased region" description="Basic and acidic residues" evidence="1">
    <location>
        <begin position="51"/>
        <end position="64"/>
    </location>
</feature>
<feature type="compositionally biased region" description="Polar residues" evidence="1">
    <location>
        <begin position="38"/>
        <end position="49"/>
    </location>
</feature>
<dbReference type="Proteomes" id="UP000024635">
    <property type="component" value="Unassembled WGS sequence"/>
</dbReference>
<reference evidence="3" key="1">
    <citation type="journal article" date="2015" name="Nat. Genet.">
        <title>The genome and transcriptome of the zoonotic hookworm Ancylostoma ceylanicum identify infection-specific gene families.</title>
        <authorList>
            <person name="Schwarz E.M."/>
            <person name="Hu Y."/>
            <person name="Antoshechkin I."/>
            <person name="Miller M.M."/>
            <person name="Sternberg P.W."/>
            <person name="Aroian R.V."/>
        </authorList>
    </citation>
    <scope>NUCLEOTIDE SEQUENCE</scope>
    <source>
        <strain evidence="3">HY135</strain>
    </source>
</reference>
<feature type="compositionally biased region" description="Basic and acidic residues" evidence="1">
    <location>
        <begin position="70"/>
        <end position="81"/>
    </location>
</feature>